<dbReference type="Proteomes" id="UP000053989">
    <property type="component" value="Unassembled WGS sequence"/>
</dbReference>
<dbReference type="AlphaFoldDB" id="A0A0C3A9L5"/>
<sequence>MCDEIVTPRKDTPAEVNRLYSDVVKAKDSAPSCASNVSPDSRNFSLEYPDGQRSSEAIVAGALAAVRDSDTPTMKGLPDTPGSVLTSVYSTPAPEEGETNGDAHKGWTTVTRKSHRGSPVRESHQGTLAPRSHCESPARKSKNKTQLRPEQEHTVQEAIKQLTKEQQQKIYERQRVISIAGVKKPRTKSTSSRGEGPSKSKGKGPDPHNWGALSAYENELDLEAQREALASWKVAQELARSEQENKPDLSAKGEESDVEAQREAIASWNKAHKLAKQEPESRDCSLWVPSSRSSSASEPPSKEGTLRAPTLKSNDRPVKVLSPKVDKTVKDRGREHHKSYKEKGKPVKWTPDPVRVMIEKTMAQDDSCFRRHKTPRAMEPVEQVNPKSYIGMAFEWLGGKDRQTHQCSSDDSSSGRSSSPSDWKRRRKRKNRRSSSRESSSSSSSSSSSESSDSSTEMDDSTSGSEDSLSKSSSSSSRSGRRRHRHRHSRSRGQGRRKTKKS</sequence>
<feature type="compositionally biased region" description="Basic residues" evidence="1">
    <location>
        <begin position="479"/>
        <end position="502"/>
    </location>
</feature>
<name>A0A0C3A9L5_9AGAM</name>
<proteinExistence type="predicted"/>
<organism evidence="2 3">
    <name type="scientific">Scleroderma citrinum Foug A</name>
    <dbReference type="NCBI Taxonomy" id="1036808"/>
    <lineage>
        <taxon>Eukaryota</taxon>
        <taxon>Fungi</taxon>
        <taxon>Dikarya</taxon>
        <taxon>Basidiomycota</taxon>
        <taxon>Agaricomycotina</taxon>
        <taxon>Agaricomycetes</taxon>
        <taxon>Agaricomycetidae</taxon>
        <taxon>Boletales</taxon>
        <taxon>Sclerodermatineae</taxon>
        <taxon>Sclerodermataceae</taxon>
        <taxon>Scleroderma</taxon>
    </lineage>
</organism>
<feature type="compositionally biased region" description="Low complexity" evidence="1">
    <location>
        <begin position="289"/>
        <end position="299"/>
    </location>
</feature>
<accession>A0A0C3A9L5</accession>
<feature type="compositionally biased region" description="Basic and acidic residues" evidence="1">
    <location>
        <begin position="162"/>
        <end position="175"/>
    </location>
</feature>
<evidence type="ECO:0000313" key="3">
    <source>
        <dbReference type="Proteomes" id="UP000053989"/>
    </source>
</evidence>
<evidence type="ECO:0000256" key="1">
    <source>
        <dbReference type="SAM" id="MobiDB-lite"/>
    </source>
</evidence>
<reference evidence="3" key="2">
    <citation type="submission" date="2015-01" db="EMBL/GenBank/DDBJ databases">
        <title>Evolutionary Origins and Diversification of the Mycorrhizal Mutualists.</title>
        <authorList>
            <consortium name="DOE Joint Genome Institute"/>
            <consortium name="Mycorrhizal Genomics Consortium"/>
            <person name="Kohler A."/>
            <person name="Kuo A."/>
            <person name="Nagy L.G."/>
            <person name="Floudas D."/>
            <person name="Copeland A."/>
            <person name="Barry K.W."/>
            <person name="Cichocki N."/>
            <person name="Veneault-Fourrey C."/>
            <person name="LaButti K."/>
            <person name="Lindquist E.A."/>
            <person name="Lipzen A."/>
            <person name="Lundell T."/>
            <person name="Morin E."/>
            <person name="Murat C."/>
            <person name="Riley R."/>
            <person name="Ohm R."/>
            <person name="Sun H."/>
            <person name="Tunlid A."/>
            <person name="Henrissat B."/>
            <person name="Grigoriev I.V."/>
            <person name="Hibbett D.S."/>
            <person name="Martin F."/>
        </authorList>
    </citation>
    <scope>NUCLEOTIDE SEQUENCE [LARGE SCALE GENOMIC DNA]</scope>
    <source>
        <strain evidence="3">Foug A</strain>
    </source>
</reference>
<feature type="region of interest" description="Disordered" evidence="1">
    <location>
        <begin position="365"/>
        <end position="387"/>
    </location>
</feature>
<dbReference type="EMBL" id="KN822050">
    <property type="protein sequence ID" value="KIM61572.1"/>
    <property type="molecule type" value="Genomic_DNA"/>
</dbReference>
<gene>
    <name evidence="2" type="ORF">SCLCIDRAFT_25714</name>
</gene>
<feature type="compositionally biased region" description="Low complexity" evidence="1">
    <location>
        <begin position="409"/>
        <end position="421"/>
    </location>
</feature>
<dbReference type="HOGENOM" id="CLU_543106_0_0_1"/>
<keyword evidence="3" id="KW-1185">Reference proteome</keyword>
<feature type="compositionally biased region" description="Low complexity" evidence="1">
    <location>
        <begin position="437"/>
        <end position="478"/>
    </location>
</feature>
<feature type="region of interest" description="Disordered" evidence="1">
    <location>
        <begin position="69"/>
        <end position="214"/>
    </location>
</feature>
<reference evidence="2 3" key="1">
    <citation type="submission" date="2014-04" db="EMBL/GenBank/DDBJ databases">
        <authorList>
            <consortium name="DOE Joint Genome Institute"/>
            <person name="Kuo A."/>
            <person name="Kohler A."/>
            <person name="Nagy L.G."/>
            <person name="Floudas D."/>
            <person name="Copeland A."/>
            <person name="Barry K.W."/>
            <person name="Cichocki N."/>
            <person name="Veneault-Fourrey C."/>
            <person name="LaButti K."/>
            <person name="Lindquist E.A."/>
            <person name="Lipzen A."/>
            <person name="Lundell T."/>
            <person name="Morin E."/>
            <person name="Murat C."/>
            <person name="Sun H."/>
            <person name="Tunlid A."/>
            <person name="Henrissat B."/>
            <person name="Grigoriev I.V."/>
            <person name="Hibbett D.S."/>
            <person name="Martin F."/>
            <person name="Nordberg H.P."/>
            <person name="Cantor M.N."/>
            <person name="Hua S.X."/>
        </authorList>
    </citation>
    <scope>NUCLEOTIDE SEQUENCE [LARGE SCALE GENOMIC DNA]</scope>
    <source>
        <strain evidence="2 3">Foug A</strain>
    </source>
</reference>
<feature type="compositionally biased region" description="Basic residues" evidence="1">
    <location>
        <begin position="424"/>
        <end position="434"/>
    </location>
</feature>
<evidence type="ECO:0000313" key="2">
    <source>
        <dbReference type="EMBL" id="KIM61572.1"/>
    </source>
</evidence>
<dbReference type="InParanoid" id="A0A0C3A9L5"/>
<protein>
    <submittedName>
        <fullName evidence="2">Uncharacterized protein</fullName>
    </submittedName>
</protein>
<feature type="compositionally biased region" description="Basic and acidic residues" evidence="1">
    <location>
        <begin position="239"/>
        <end position="262"/>
    </location>
</feature>
<dbReference type="OrthoDB" id="2690296at2759"/>
<feature type="compositionally biased region" description="Basic and acidic residues" evidence="1">
    <location>
        <begin position="313"/>
        <end position="334"/>
    </location>
</feature>
<feature type="region of interest" description="Disordered" evidence="1">
    <location>
        <begin position="236"/>
        <end position="352"/>
    </location>
</feature>
<feature type="region of interest" description="Disordered" evidence="1">
    <location>
        <begin position="400"/>
        <end position="502"/>
    </location>
</feature>